<dbReference type="Proteomes" id="UP000231484">
    <property type="component" value="Unassembled WGS sequence"/>
</dbReference>
<dbReference type="PIRSF" id="PIRSF003135">
    <property type="entry name" value="Primosomal_n"/>
    <property type="match status" value="1"/>
</dbReference>
<reference evidence="7 8" key="1">
    <citation type="journal article" date="2017" name="MBio">
        <title>Type VI secretion-mediated competition in the bee gut microbiome.</title>
        <authorList>
            <person name="Steele M.I."/>
            <person name="Kwong W.K."/>
            <person name="Powell J.E."/>
            <person name="Whiteley M."/>
            <person name="Moran N.A."/>
        </authorList>
    </citation>
    <scope>NUCLEOTIDE SEQUENCE [LARGE SCALE GENOMIC DNA]</scope>
    <source>
        <strain evidence="6 8">Occ4-2</strain>
        <strain evidence="5 7">Ruf1-X</strain>
    </source>
</reference>
<evidence type="ECO:0000256" key="3">
    <source>
        <dbReference type="ARBA" id="ARBA00023125"/>
    </source>
</evidence>
<evidence type="ECO:0000313" key="6">
    <source>
        <dbReference type="EMBL" id="PIT50324.1"/>
    </source>
</evidence>
<dbReference type="GO" id="GO:0006269">
    <property type="term" value="P:DNA replication, synthesis of primer"/>
    <property type="evidence" value="ECO:0007669"/>
    <property type="project" value="UniProtKB-KW"/>
</dbReference>
<dbReference type="GeneID" id="75157642"/>
<dbReference type="RefSeq" id="WP_037405211.1">
    <property type="nucleotide sequence ID" value="NZ_MEIP01000026.1"/>
</dbReference>
<comment type="caution">
    <text evidence="6">The sequence shown here is derived from an EMBL/GenBank/DDBJ whole genome shotgun (WGS) entry which is preliminary data.</text>
</comment>
<dbReference type="InterPro" id="IPR000424">
    <property type="entry name" value="Primosome_PriB/ssb"/>
</dbReference>
<dbReference type="GO" id="GO:0003697">
    <property type="term" value="F:single-stranded DNA binding"/>
    <property type="evidence" value="ECO:0007669"/>
    <property type="project" value="InterPro"/>
</dbReference>
<dbReference type="SUPFAM" id="SSF50249">
    <property type="entry name" value="Nucleic acid-binding proteins"/>
    <property type="match status" value="1"/>
</dbReference>
<keyword evidence="1" id="KW-0639">Primosome</keyword>
<dbReference type="Proteomes" id="UP000229970">
    <property type="component" value="Unassembled WGS sequence"/>
</dbReference>
<dbReference type="PROSITE" id="PS50935">
    <property type="entry name" value="SSB"/>
    <property type="match status" value="1"/>
</dbReference>
<gene>
    <name evidence="5" type="ORF">BHC46_10345</name>
    <name evidence="6" type="ORF">BHC48_06290</name>
</gene>
<dbReference type="Pfam" id="PF22657">
    <property type="entry name" value="SSB_1"/>
    <property type="match status" value="1"/>
</dbReference>
<dbReference type="EMBL" id="MEIQ01000041">
    <property type="protein sequence ID" value="PIT50324.1"/>
    <property type="molecule type" value="Genomic_DNA"/>
</dbReference>
<keyword evidence="3 4" id="KW-0238">DNA-binding</keyword>
<keyword evidence="2" id="KW-0235">DNA replication</keyword>
<dbReference type="InterPro" id="IPR012340">
    <property type="entry name" value="NA-bd_OB-fold"/>
</dbReference>
<dbReference type="eggNOG" id="COG2965">
    <property type="taxonomic scope" value="Bacteria"/>
</dbReference>
<organism evidence="6 8">
    <name type="scientific">Snodgrassella alvi</name>
    <dbReference type="NCBI Taxonomy" id="1196083"/>
    <lineage>
        <taxon>Bacteria</taxon>
        <taxon>Pseudomonadati</taxon>
        <taxon>Pseudomonadota</taxon>
        <taxon>Betaproteobacteria</taxon>
        <taxon>Neisseriales</taxon>
        <taxon>Neisseriaceae</taxon>
        <taxon>Snodgrassella</taxon>
    </lineage>
</organism>
<dbReference type="NCBIfam" id="TIGR04418">
    <property type="entry name" value="PriB_gamma"/>
    <property type="match status" value="1"/>
</dbReference>
<evidence type="ECO:0000313" key="5">
    <source>
        <dbReference type="EMBL" id="PIT44318.1"/>
    </source>
</evidence>
<dbReference type="InterPro" id="IPR023646">
    <property type="entry name" value="Prisomal_replication_PriB"/>
</dbReference>
<protein>
    <submittedName>
        <fullName evidence="6">Primosomal replication protein N</fullName>
    </submittedName>
</protein>
<sequence length="98" mass="11315">MLNQLCLCAQIKSLDNLRYTPAGLPVLTMWLTHESWQTELQQQYLAKVEIQAKVLGDLAKNWPYQLGTMVEISGFLSQKGIYHSRPVLHIQQIREYKG</sequence>
<evidence type="ECO:0000256" key="1">
    <source>
        <dbReference type="ARBA" id="ARBA00022515"/>
    </source>
</evidence>
<proteinExistence type="predicted"/>
<accession>A0A066TVN8</accession>
<dbReference type="GO" id="GO:1990077">
    <property type="term" value="C:primosome complex"/>
    <property type="evidence" value="ECO:0007669"/>
    <property type="project" value="UniProtKB-KW"/>
</dbReference>
<dbReference type="Gene3D" id="2.40.50.140">
    <property type="entry name" value="Nucleic acid-binding proteins"/>
    <property type="match status" value="1"/>
</dbReference>
<evidence type="ECO:0000313" key="7">
    <source>
        <dbReference type="Proteomes" id="UP000229970"/>
    </source>
</evidence>
<dbReference type="AlphaFoldDB" id="A0A066TVN8"/>
<dbReference type="OrthoDB" id="5296916at2"/>
<evidence type="ECO:0000256" key="4">
    <source>
        <dbReference type="PROSITE-ProRule" id="PRU00252"/>
    </source>
</evidence>
<evidence type="ECO:0000313" key="8">
    <source>
        <dbReference type="Proteomes" id="UP000231484"/>
    </source>
</evidence>
<dbReference type="EMBL" id="MEIP01000026">
    <property type="protein sequence ID" value="PIT44318.1"/>
    <property type="molecule type" value="Genomic_DNA"/>
</dbReference>
<name>A0A066TVN8_9NEIS</name>
<evidence type="ECO:0000256" key="2">
    <source>
        <dbReference type="ARBA" id="ARBA00022705"/>
    </source>
</evidence>